<protein>
    <submittedName>
        <fullName evidence="1">Uncharacterized protein</fullName>
    </submittedName>
</protein>
<name>A0A3N4HSE3_ASCIM</name>
<sequence length="149" mass="16897">MAQPEKTGCISEQLVQLEAEFSDESDSSKLRFKAAVVQLVSCMTRDELREARVKEAATKDVAAEADSLQDTQIEPLSLLAPELTVLRSNVCRDLAHCLHWKLASFDTFEIRTIQQMLVKWIEFPDRACFGTELEKCCRLAIESVFPDWS</sequence>
<dbReference type="EMBL" id="ML119775">
    <property type="protein sequence ID" value="RPA74961.1"/>
    <property type="molecule type" value="Genomic_DNA"/>
</dbReference>
<evidence type="ECO:0000313" key="1">
    <source>
        <dbReference type="EMBL" id="RPA74961.1"/>
    </source>
</evidence>
<proteinExistence type="predicted"/>
<dbReference type="Proteomes" id="UP000275078">
    <property type="component" value="Unassembled WGS sequence"/>
</dbReference>
<dbReference type="AlphaFoldDB" id="A0A3N4HSE3"/>
<evidence type="ECO:0000313" key="2">
    <source>
        <dbReference type="Proteomes" id="UP000275078"/>
    </source>
</evidence>
<gene>
    <name evidence="1" type="ORF">BJ508DRAFT_332543</name>
</gene>
<accession>A0A3N4HSE3</accession>
<organism evidence="1 2">
    <name type="scientific">Ascobolus immersus RN42</name>
    <dbReference type="NCBI Taxonomy" id="1160509"/>
    <lineage>
        <taxon>Eukaryota</taxon>
        <taxon>Fungi</taxon>
        <taxon>Dikarya</taxon>
        <taxon>Ascomycota</taxon>
        <taxon>Pezizomycotina</taxon>
        <taxon>Pezizomycetes</taxon>
        <taxon>Pezizales</taxon>
        <taxon>Ascobolaceae</taxon>
        <taxon>Ascobolus</taxon>
    </lineage>
</organism>
<keyword evidence="2" id="KW-1185">Reference proteome</keyword>
<reference evidence="1 2" key="1">
    <citation type="journal article" date="2018" name="Nat. Ecol. Evol.">
        <title>Pezizomycetes genomes reveal the molecular basis of ectomycorrhizal truffle lifestyle.</title>
        <authorList>
            <person name="Murat C."/>
            <person name="Payen T."/>
            <person name="Noel B."/>
            <person name="Kuo A."/>
            <person name="Morin E."/>
            <person name="Chen J."/>
            <person name="Kohler A."/>
            <person name="Krizsan K."/>
            <person name="Balestrini R."/>
            <person name="Da Silva C."/>
            <person name="Montanini B."/>
            <person name="Hainaut M."/>
            <person name="Levati E."/>
            <person name="Barry K.W."/>
            <person name="Belfiori B."/>
            <person name="Cichocki N."/>
            <person name="Clum A."/>
            <person name="Dockter R.B."/>
            <person name="Fauchery L."/>
            <person name="Guy J."/>
            <person name="Iotti M."/>
            <person name="Le Tacon F."/>
            <person name="Lindquist E.A."/>
            <person name="Lipzen A."/>
            <person name="Malagnac F."/>
            <person name="Mello A."/>
            <person name="Molinier V."/>
            <person name="Miyauchi S."/>
            <person name="Poulain J."/>
            <person name="Riccioni C."/>
            <person name="Rubini A."/>
            <person name="Sitrit Y."/>
            <person name="Splivallo R."/>
            <person name="Traeger S."/>
            <person name="Wang M."/>
            <person name="Zifcakova L."/>
            <person name="Wipf D."/>
            <person name="Zambonelli A."/>
            <person name="Paolocci F."/>
            <person name="Nowrousian M."/>
            <person name="Ottonello S."/>
            <person name="Baldrian P."/>
            <person name="Spatafora J.W."/>
            <person name="Henrissat B."/>
            <person name="Nagy L.G."/>
            <person name="Aury J.M."/>
            <person name="Wincker P."/>
            <person name="Grigoriev I.V."/>
            <person name="Bonfante P."/>
            <person name="Martin F.M."/>
        </authorList>
    </citation>
    <scope>NUCLEOTIDE SEQUENCE [LARGE SCALE GENOMIC DNA]</scope>
    <source>
        <strain evidence="1 2">RN42</strain>
    </source>
</reference>